<dbReference type="STRING" id="348780.NP_3460A"/>
<evidence type="ECO:0000256" key="4">
    <source>
        <dbReference type="ARBA" id="ARBA00022827"/>
    </source>
</evidence>
<feature type="domain" description="Acyl-CoA oxidase/dehydrogenase middle" evidence="8">
    <location>
        <begin position="122"/>
        <end position="208"/>
    </location>
</feature>
<comment type="similarity">
    <text evidence="2 6">Belongs to the acyl-CoA dehydrogenase family.</text>
</comment>
<dbReference type="CDD" id="cd00567">
    <property type="entry name" value="ACAD"/>
    <property type="match status" value="1"/>
</dbReference>
<evidence type="ECO:0000256" key="6">
    <source>
        <dbReference type="RuleBase" id="RU362125"/>
    </source>
</evidence>
<dbReference type="PANTHER" id="PTHR43884">
    <property type="entry name" value="ACYL-COA DEHYDROGENASE"/>
    <property type="match status" value="1"/>
</dbReference>
<dbReference type="InterPro" id="IPR009100">
    <property type="entry name" value="AcylCoA_DH/oxidase_NM_dom_sf"/>
</dbReference>
<gene>
    <name evidence="10" type="primary">acd3</name>
    <name evidence="10" type="ordered locus">NP_3460A</name>
</gene>
<dbReference type="InterPro" id="IPR009075">
    <property type="entry name" value="AcylCo_DH/oxidase_C"/>
</dbReference>
<dbReference type="InterPro" id="IPR013786">
    <property type="entry name" value="AcylCoA_DH/ox_N"/>
</dbReference>
<dbReference type="InterPro" id="IPR006091">
    <property type="entry name" value="Acyl-CoA_Oxase/DH_mid-dom"/>
</dbReference>
<evidence type="ECO:0000259" key="9">
    <source>
        <dbReference type="Pfam" id="PF02771"/>
    </source>
</evidence>
<dbReference type="EnsemblBacteria" id="CAI49821">
    <property type="protein sequence ID" value="CAI49821"/>
    <property type="gene ID" value="NP_3460A"/>
</dbReference>
<dbReference type="Gene3D" id="1.20.140.10">
    <property type="entry name" value="Butyryl-CoA Dehydrogenase, subunit A, domain 3"/>
    <property type="match status" value="1"/>
</dbReference>
<evidence type="ECO:0000313" key="11">
    <source>
        <dbReference type="Proteomes" id="UP000002698"/>
    </source>
</evidence>
<dbReference type="Gene3D" id="2.40.110.10">
    <property type="entry name" value="Butyryl-CoA Dehydrogenase, subunit A, domain 2"/>
    <property type="match status" value="1"/>
</dbReference>
<evidence type="ECO:0000256" key="3">
    <source>
        <dbReference type="ARBA" id="ARBA00022630"/>
    </source>
</evidence>
<sequence length="388" mass="42763">MATGESDLHDLIRESVRGIASEFDRGYWKEHIDQKEFPEEYWQALADDGWLGVTIPEEYGGEGLGMLEMCIIIEELSRSGGQGGIIFVLTPVFGGIGIQRHGNEAQKEEYLPQIADGEMKFCMALTEPTAGSNTLNIQTTADRDGDEFVVNGQKTFISGVENADTMLLVTRTTERDDENPTHGVTLFLVDDPAAQPGINLAEVDTAVPWFERQYQVTFDDLRVSEDDILGTEDGGLYLLWDTLNTERLAGAASSLGGGLRAIDLAVDYASDRSVFGQPIGAHQSIQHPIAESYAKLMSAREIMYKGAQKWDENEDCGLEANVAKLLTSQAGTEAADRAIQAHGGNGFTDEYEVYDIWQNLRLTQTVPVANELVLNYIAEHELDLPRSY</sequence>
<comment type="cofactor">
    <cofactor evidence="1 6">
        <name>FAD</name>
        <dbReference type="ChEBI" id="CHEBI:57692"/>
    </cofactor>
</comment>
<keyword evidence="11" id="KW-1185">Reference proteome</keyword>
<dbReference type="GO" id="GO:0003995">
    <property type="term" value="F:acyl-CoA dehydrogenase activity"/>
    <property type="evidence" value="ECO:0007669"/>
    <property type="project" value="TreeGrafter"/>
</dbReference>
<keyword evidence="5 6" id="KW-0560">Oxidoreductase</keyword>
<keyword evidence="3 6" id="KW-0285">Flavoprotein</keyword>
<feature type="domain" description="Acyl-CoA dehydrogenase/oxidase N-terminal" evidence="9">
    <location>
        <begin position="7"/>
        <end position="118"/>
    </location>
</feature>
<evidence type="ECO:0000256" key="1">
    <source>
        <dbReference type="ARBA" id="ARBA00001974"/>
    </source>
</evidence>
<dbReference type="GO" id="GO:0050660">
    <property type="term" value="F:flavin adenine dinucleotide binding"/>
    <property type="evidence" value="ECO:0007669"/>
    <property type="project" value="InterPro"/>
</dbReference>
<evidence type="ECO:0000259" key="8">
    <source>
        <dbReference type="Pfam" id="PF02770"/>
    </source>
</evidence>
<name>A0A1U7EXC1_NATPD</name>
<dbReference type="eggNOG" id="arCOG04350">
    <property type="taxonomic scope" value="Archaea"/>
</dbReference>
<dbReference type="SUPFAM" id="SSF47203">
    <property type="entry name" value="Acyl-CoA dehydrogenase C-terminal domain-like"/>
    <property type="match status" value="1"/>
</dbReference>
<dbReference type="InterPro" id="IPR036250">
    <property type="entry name" value="AcylCo_DH-like_C"/>
</dbReference>
<dbReference type="InterPro" id="IPR046373">
    <property type="entry name" value="Acyl-CoA_Oxase/DH_mid-dom_sf"/>
</dbReference>
<dbReference type="HOGENOM" id="CLU_018204_0_2_2"/>
<dbReference type="Gene3D" id="1.10.540.10">
    <property type="entry name" value="Acyl-CoA dehydrogenase/oxidase, N-terminal domain"/>
    <property type="match status" value="1"/>
</dbReference>
<proteinExistence type="inferred from homology"/>
<dbReference type="PANTHER" id="PTHR43884:SF20">
    <property type="entry name" value="ACYL-COA DEHYDROGENASE FADE28"/>
    <property type="match status" value="1"/>
</dbReference>
<reference evidence="10 11" key="1">
    <citation type="journal article" date="2005" name="Genome Res.">
        <title>Living with two extremes: conclusions from the genome sequence of Natronomonas pharaonis.</title>
        <authorList>
            <person name="Falb M."/>
            <person name="Pfeiffer F."/>
            <person name="Palm P."/>
            <person name="Rodewald K."/>
            <person name="Hickmann V."/>
            <person name="Tittor J."/>
            <person name="Oesterhelt D."/>
        </authorList>
    </citation>
    <scope>NUCLEOTIDE SEQUENCE [LARGE SCALE GENOMIC DNA]</scope>
    <source>
        <strain evidence="11">ATCC 35678 / DSM 2160 / CIP 103997 / JCM 8858 / NBRC 14720 / NCIMB 2260 / Gabara</strain>
    </source>
</reference>
<organism evidence="10 11">
    <name type="scientific">Natronomonas pharaonis (strain ATCC 35678 / DSM 2160 / CIP 103997 / JCM 8858 / NBRC 14720 / NCIMB 2260 / Gabara)</name>
    <name type="common">Halobacterium pharaonis</name>
    <dbReference type="NCBI Taxonomy" id="348780"/>
    <lineage>
        <taxon>Archaea</taxon>
        <taxon>Methanobacteriati</taxon>
        <taxon>Methanobacteriota</taxon>
        <taxon>Stenosarchaea group</taxon>
        <taxon>Halobacteria</taxon>
        <taxon>Halobacteriales</taxon>
        <taxon>Natronomonadaceae</taxon>
        <taxon>Natronomonas</taxon>
    </lineage>
</organism>
<dbReference type="KEGG" id="nph:NP_3460A"/>
<dbReference type="EC" id="1.3.8.-" evidence="10"/>
<dbReference type="PIRSF" id="PIRSF016578">
    <property type="entry name" value="HsaA"/>
    <property type="match status" value="1"/>
</dbReference>
<dbReference type="AlphaFoldDB" id="A0A1U7EXC1"/>
<evidence type="ECO:0000256" key="2">
    <source>
        <dbReference type="ARBA" id="ARBA00009347"/>
    </source>
</evidence>
<dbReference type="Pfam" id="PF00441">
    <property type="entry name" value="Acyl-CoA_dh_1"/>
    <property type="match status" value="1"/>
</dbReference>
<feature type="domain" description="Acyl-CoA dehydrogenase/oxidase C-terminal" evidence="7">
    <location>
        <begin position="234"/>
        <end position="380"/>
    </location>
</feature>
<evidence type="ECO:0000259" key="7">
    <source>
        <dbReference type="Pfam" id="PF00441"/>
    </source>
</evidence>
<dbReference type="Pfam" id="PF02770">
    <property type="entry name" value="Acyl-CoA_dh_M"/>
    <property type="match status" value="1"/>
</dbReference>
<dbReference type="GeneID" id="3702478"/>
<dbReference type="Pfam" id="PF02771">
    <property type="entry name" value="Acyl-CoA_dh_N"/>
    <property type="match status" value="1"/>
</dbReference>
<dbReference type="Proteomes" id="UP000002698">
    <property type="component" value="Chromosome"/>
</dbReference>
<dbReference type="RefSeq" id="WP_011323441.1">
    <property type="nucleotide sequence ID" value="NC_007426.1"/>
</dbReference>
<accession>A0A1U7EXC1</accession>
<dbReference type="SUPFAM" id="SSF56645">
    <property type="entry name" value="Acyl-CoA dehydrogenase NM domain-like"/>
    <property type="match status" value="1"/>
</dbReference>
<evidence type="ECO:0000313" key="10">
    <source>
        <dbReference type="EMBL" id="CAI49821.1"/>
    </source>
</evidence>
<keyword evidence="4 6" id="KW-0274">FAD</keyword>
<dbReference type="EMBL" id="CR936257">
    <property type="protein sequence ID" value="CAI49821.1"/>
    <property type="molecule type" value="Genomic_DNA"/>
</dbReference>
<dbReference type="OrthoDB" id="275197at2157"/>
<dbReference type="InterPro" id="IPR037069">
    <property type="entry name" value="AcylCoA_DH/ox_N_sf"/>
</dbReference>
<protein>
    <submittedName>
        <fullName evidence="10">Acyl-CoA dehydrogenase</fullName>
        <ecNumber evidence="10">1.3.8.-</ecNumber>
    </submittedName>
</protein>
<evidence type="ECO:0000256" key="5">
    <source>
        <dbReference type="ARBA" id="ARBA00023002"/>
    </source>
</evidence>